<evidence type="ECO:0008006" key="4">
    <source>
        <dbReference type="Google" id="ProtNLM"/>
    </source>
</evidence>
<dbReference type="EMBL" id="QOCE01000054">
    <property type="protein sequence ID" value="RBW49506.1"/>
    <property type="molecule type" value="Genomic_DNA"/>
</dbReference>
<sequence length="63" mass="6331">MVRLASILFTLISTALAGTGVIIVLAAGYVSVNAILLSAAIGFVAGAPVSWVLAKKLYNDPAG</sequence>
<dbReference type="OrthoDB" id="7510999at2"/>
<feature type="transmembrane region" description="Helical" evidence="1">
    <location>
        <begin position="27"/>
        <end position="54"/>
    </location>
</feature>
<evidence type="ECO:0000256" key="1">
    <source>
        <dbReference type="SAM" id="Phobius"/>
    </source>
</evidence>
<keyword evidence="1" id="KW-0812">Transmembrane</keyword>
<keyword evidence="1" id="KW-1133">Transmembrane helix</keyword>
<evidence type="ECO:0000313" key="3">
    <source>
        <dbReference type="Proteomes" id="UP000252706"/>
    </source>
</evidence>
<comment type="caution">
    <text evidence="2">The sequence shown here is derived from an EMBL/GenBank/DDBJ whole genome shotgun (WGS) entry which is preliminary data.</text>
</comment>
<dbReference type="RefSeq" id="WP_113825875.1">
    <property type="nucleotide sequence ID" value="NZ_QOCE01000054.1"/>
</dbReference>
<proteinExistence type="predicted"/>
<organism evidence="2 3">
    <name type="scientific">Phaeobacter gallaeciensis</name>
    <dbReference type="NCBI Taxonomy" id="60890"/>
    <lineage>
        <taxon>Bacteria</taxon>
        <taxon>Pseudomonadati</taxon>
        <taxon>Pseudomonadota</taxon>
        <taxon>Alphaproteobacteria</taxon>
        <taxon>Rhodobacterales</taxon>
        <taxon>Roseobacteraceae</taxon>
        <taxon>Phaeobacter</taxon>
    </lineage>
</organism>
<name>A0A366WJG9_9RHOB</name>
<reference evidence="2 3" key="1">
    <citation type="submission" date="2018-07" db="EMBL/GenBank/DDBJ databases">
        <title>Modular assembly of carbohydrate-degrading microbial communities in the ocean.</title>
        <authorList>
            <person name="Enke T.N."/>
            <person name="Datta M.S."/>
            <person name="Schwartzman J.A."/>
            <person name="Cermak N."/>
            <person name="Schmitz D.A."/>
            <person name="Barrere J."/>
            <person name="Cordero O.X."/>
        </authorList>
    </citation>
    <scope>NUCLEOTIDE SEQUENCE [LARGE SCALE GENOMIC DNA]</scope>
    <source>
        <strain evidence="2 3">C3M10</strain>
    </source>
</reference>
<evidence type="ECO:0000313" key="2">
    <source>
        <dbReference type="EMBL" id="RBW49506.1"/>
    </source>
</evidence>
<gene>
    <name evidence="2" type="ORF">DS909_22730</name>
</gene>
<keyword evidence="1" id="KW-0472">Membrane</keyword>
<dbReference type="Proteomes" id="UP000252706">
    <property type="component" value="Unassembled WGS sequence"/>
</dbReference>
<protein>
    <recommendedName>
        <fullName evidence="4">CTP synthetase</fullName>
    </recommendedName>
</protein>
<accession>A0A366WJG9</accession>
<dbReference type="AlphaFoldDB" id="A0A366WJG9"/>